<comment type="subcellular location">
    <subcellularLocation>
        <location evidence="1">Periplasm</location>
    </subcellularLocation>
</comment>
<dbReference type="PROSITE" id="PS51257">
    <property type="entry name" value="PROKAR_LIPOPROTEIN"/>
    <property type="match status" value="1"/>
</dbReference>
<dbReference type="InterPro" id="IPR014718">
    <property type="entry name" value="GH-type_carb-bd"/>
</dbReference>
<feature type="signal peptide" evidence="5">
    <location>
        <begin position="1"/>
        <end position="34"/>
    </location>
</feature>
<dbReference type="InterPro" id="IPR011013">
    <property type="entry name" value="Gal_mutarotase_sf_dom"/>
</dbReference>
<dbReference type="SUPFAM" id="SSF81296">
    <property type="entry name" value="E set domains"/>
    <property type="match status" value="1"/>
</dbReference>
<feature type="domain" description="Glucan biosynthesis periplasmic MdoG C-terminal" evidence="6">
    <location>
        <begin position="54"/>
        <end position="533"/>
    </location>
</feature>
<dbReference type="EMBL" id="QWJJ01000003">
    <property type="protein sequence ID" value="RII40083.1"/>
    <property type="molecule type" value="Genomic_DNA"/>
</dbReference>
<dbReference type="InterPro" id="IPR006311">
    <property type="entry name" value="TAT_signal"/>
</dbReference>
<comment type="similarity">
    <text evidence="3">Belongs to the OpgD/OpgG family.</text>
</comment>
<dbReference type="SUPFAM" id="SSF74650">
    <property type="entry name" value="Galactose mutarotase-like"/>
    <property type="match status" value="1"/>
</dbReference>
<evidence type="ECO:0000256" key="1">
    <source>
        <dbReference type="ARBA" id="ARBA00004418"/>
    </source>
</evidence>
<dbReference type="GO" id="GO:0030246">
    <property type="term" value="F:carbohydrate binding"/>
    <property type="evidence" value="ECO:0007669"/>
    <property type="project" value="InterPro"/>
</dbReference>
<evidence type="ECO:0000256" key="5">
    <source>
        <dbReference type="SAM" id="SignalP"/>
    </source>
</evidence>
<dbReference type="Pfam" id="PF04349">
    <property type="entry name" value="MdoG"/>
    <property type="match status" value="1"/>
</dbReference>
<dbReference type="UniPathway" id="UPA00637"/>
<protein>
    <submittedName>
        <fullName evidence="7">Glucan biosynthesis protein G</fullName>
    </submittedName>
</protein>
<evidence type="ECO:0000256" key="4">
    <source>
        <dbReference type="ARBA" id="ARBA00022764"/>
    </source>
</evidence>
<dbReference type="Gene3D" id="2.60.40.10">
    <property type="entry name" value="Immunoglobulins"/>
    <property type="match status" value="1"/>
</dbReference>
<name>A0A399J3V8_9RHOB</name>
<comment type="caution">
    <text evidence="7">The sequence shown here is derived from an EMBL/GenBank/DDBJ whole genome shotgun (WGS) entry which is preliminary data.</text>
</comment>
<accession>A0A399J3V8</accession>
<dbReference type="GO" id="GO:0051274">
    <property type="term" value="P:beta-glucan biosynthetic process"/>
    <property type="evidence" value="ECO:0007669"/>
    <property type="project" value="TreeGrafter"/>
</dbReference>
<keyword evidence="5" id="KW-0732">Signal</keyword>
<dbReference type="InterPro" id="IPR013783">
    <property type="entry name" value="Ig-like_fold"/>
</dbReference>
<dbReference type="GO" id="GO:0003824">
    <property type="term" value="F:catalytic activity"/>
    <property type="evidence" value="ECO:0007669"/>
    <property type="project" value="InterPro"/>
</dbReference>
<evidence type="ECO:0000256" key="2">
    <source>
        <dbReference type="ARBA" id="ARBA00005001"/>
    </source>
</evidence>
<proteinExistence type="inferred from homology"/>
<dbReference type="AlphaFoldDB" id="A0A399J3V8"/>
<reference evidence="7 8" key="1">
    <citation type="submission" date="2018-08" db="EMBL/GenBank/DDBJ databases">
        <title>Pseudooceanicola sediminis CY03 in the family Rhodobacteracea.</title>
        <authorList>
            <person name="Zhang Y.-J."/>
        </authorList>
    </citation>
    <scope>NUCLEOTIDE SEQUENCE [LARGE SCALE GENOMIC DNA]</scope>
    <source>
        <strain evidence="7 8">CY03</strain>
    </source>
</reference>
<dbReference type="Proteomes" id="UP000265848">
    <property type="component" value="Unassembled WGS sequence"/>
</dbReference>
<dbReference type="Gene3D" id="2.70.98.10">
    <property type="match status" value="1"/>
</dbReference>
<dbReference type="InterPro" id="IPR014756">
    <property type="entry name" value="Ig_E-set"/>
</dbReference>
<keyword evidence="4" id="KW-0574">Periplasm</keyword>
<dbReference type="GO" id="GO:0030288">
    <property type="term" value="C:outer membrane-bounded periplasmic space"/>
    <property type="evidence" value="ECO:0007669"/>
    <property type="project" value="TreeGrafter"/>
</dbReference>
<evidence type="ECO:0000313" key="8">
    <source>
        <dbReference type="Proteomes" id="UP000265848"/>
    </source>
</evidence>
<dbReference type="PROSITE" id="PS51318">
    <property type="entry name" value="TAT"/>
    <property type="match status" value="1"/>
</dbReference>
<dbReference type="InterPro" id="IPR007444">
    <property type="entry name" value="Glucan_biosyn_MdoG_C"/>
</dbReference>
<dbReference type="InterPro" id="IPR014438">
    <property type="entry name" value="Glucan_biosyn_MdoG/MdoD"/>
</dbReference>
<comment type="pathway">
    <text evidence="2">Glycan metabolism; osmoregulated periplasmic glucan (OPG) biosynthesis.</text>
</comment>
<organism evidence="7 8">
    <name type="scientific">Pseudooceanicola sediminis</name>
    <dbReference type="NCBI Taxonomy" id="2211117"/>
    <lineage>
        <taxon>Bacteria</taxon>
        <taxon>Pseudomonadati</taxon>
        <taxon>Pseudomonadota</taxon>
        <taxon>Alphaproteobacteria</taxon>
        <taxon>Rhodobacterales</taxon>
        <taxon>Paracoccaceae</taxon>
        <taxon>Pseudooceanicola</taxon>
    </lineage>
</organism>
<evidence type="ECO:0000259" key="6">
    <source>
        <dbReference type="Pfam" id="PF04349"/>
    </source>
</evidence>
<dbReference type="PIRSF" id="PIRSF006281">
    <property type="entry name" value="MdoG"/>
    <property type="match status" value="1"/>
</dbReference>
<evidence type="ECO:0000256" key="3">
    <source>
        <dbReference type="ARBA" id="ARBA00009284"/>
    </source>
</evidence>
<evidence type="ECO:0000313" key="7">
    <source>
        <dbReference type="EMBL" id="RII40083.1"/>
    </source>
</evidence>
<gene>
    <name evidence="7" type="ORF">DL237_04255</name>
</gene>
<dbReference type="OrthoDB" id="9777817at2"/>
<dbReference type="PANTHER" id="PTHR30504">
    <property type="entry name" value="GLUCANS BIOSYNTHESIS PROTEIN"/>
    <property type="match status" value="1"/>
</dbReference>
<sequence length="536" mass="59050">MPKRALPASPARRRLLRQLAGSTAFAACGLPALAQDAAQPADAAAAEQPSPQPFTFDTLTEEMRQLATQDPRQVQALSGFLSQLDYDGYQRIQFNPERARWRDGESLFQVNAFSLGWLFKEPVELFEVVDGMKLPMTFSTADFLYHEPLSKDVPKDIVMPGVAGFRLNAPLNRADIFDELVAFLGASYFRALGRGNRYGLSSRGLAVNTGLSSGEEFPRFSGFYLERPVPGADQAVLYASLESASLTGAYRFAIRPGENTEIDVTARLFLRNDVEQIGIAPLTSMYLFGSADKGNFDDYRPAVHDSQALVLDTQGGDRFFRPLKNPPRLASSYLGAMTPKAFGLVQRSRDFDDYLDAGARYDLRPSLMIEPLGDWGKGFVRLVEIPSDLEGNDNIVAFWVPDASFTQGANFEVSYRMTWGMTPGSDETELAQVLRTRAGHGGVAGVKPAKDRRKFVIDFSGGLLSELPDNAEVSPTVQVNNGEIVETVLSCIDGTKTWRLVTEISAPDDSIVEIKAGLSGYGRKLSETWLYQWVKE</sequence>
<feature type="chain" id="PRO_5017192711" evidence="5">
    <location>
        <begin position="35"/>
        <end position="536"/>
    </location>
</feature>
<dbReference type="PANTHER" id="PTHR30504:SF2">
    <property type="entry name" value="GLUCANS BIOSYNTHESIS PROTEIN G"/>
    <property type="match status" value="1"/>
</dbReference>
<keyword evidence="8" id="KW-1185">Reference proteome</keyword>